<evidence type="ECO:0000313" key="8">
    <source>
        <dbReference type="EMBL" id="NOV45574.1"/>
    </source>
</evidence>
<comment type="catalytic activity">
    <reaction evidence="5 6">
        <text>Release of N-terminal amino acids, preferentially methionine, from peptides and arylamides.</text>
        <dbReference type="EC" id="3.4.11.18"/>
    </reaction>
</comment>
<feature type="binding site" evidence="5">
    <location>
        <position position="311"/>
    </location>
    <ligand>
        <name>a divalent metal cation</name>
        <dbReference type="ChEBI" id="CHEBI:60240"/>
        <label>2</label>
        <note>catalytic</note>
    </ligand>
</feature>
<dbReference type="HAMAP" id="MF_01974">
    <property type="entry name" value="MetAP_1"/>
    <property type="match status" value="1"/>
</dbReference>
<comment type="cofactor">
    <cofactor evidence="5">
        <name>Co(2+)</name>
        <dbReference type="ChEBI" id="CHEBI:48828"/>
    </cofactor>
    <cofactor evidence="5">
        <name>Zn(2+)</name>
        <dbReference type="ChEBI" id="CHEBI:29105"/>
    </cofactor>
    <cofactor evidence="5">
        <name>Mn(2+)</name>
        <dbReference type="ChEBI" id="CHEBI:29035"/>
    </cofactor>
    <cofactor evidence="5">
        <name>Fe(2+)</name>
        <dbReference type="ChEBI" id="CHEBI:29033"/>
    </cofactor>
    <text evidence="5">Binds 2 divalent metal cations per subunit. Has a high-affinity and a low affinity metal-binding site. The true nature of the physiological cofactor is under debate. The enzyme is active with cobalt, zinc, manganese or divalent iron ions. Most likely, methionine aminopeptidases function as mononuclear Fe(2+)-metalloproteases under physiological conditions, and the catalytically relevant metal-binding site has been assigned to the histidine-containing high-affinity site.</text>
</comment>
<dbReference type="GO" id="GO:0046872">
    <property type="term" value="F:metal ion binding"/>
    <property type="evidence" value="ECO:0007669"/>
    <property type="project" value="UniProtKB-UniRule"/>
</dbReference>
<keyword evidence="3 5" id="KW-0479">Metal-binding</keyword>
<dbReference type="PANTHER" id="PTHR43330">
    <property type="entry name" value="METHIONINE AMINOPEPTIDASE"/>
    <property type="match status" value="1"/>
</dbReference>
<dbReference type="AlphaFoldDB" id="A0A6M2DI57"/>
<feature type="binding site" evidence="5">
    <location>
        <position position="254"/>
    </location>
    <ligand>
        <name>substrate</name>
    </ligand>
</feature>
<feature type="binding site" evidence="5">
    <location>
        <position position="184"/>
    </location>
    <ligand>
        <name>a divalent metal cation</name>
        <dbReference type="ChEBI" id="CHEBI:60240"/>
        <label>1</label>
    </ligand>
</feature>
<reference evidence="8" key="1">
    <citation type="submission" date="2020-03" db="EMBL/GenBank/DDBJ databases">
        <title>Transcriptomic Profiling of the Digestive Tract of the Rat Flea, Xenopsylla cheopis, Following Blood Feeding and Infection with Yersinia pestis.</title>
        <authorList>
            <person name="Bland D.M."/>
            <person name="Martens C.A."/>
            <person name="Virtaneva K."/>
            <person name="Kanakabandi K."/>
            <person name="Long D."/>
            <person name="Rosenke R."/>
            <person name="Saturday G.A."/>
            <person name="Hoyt F.H."/>
            <person name="Bruno D.P."/>
            <person name="Ribeiro J.M.C."/>
            <person name="Hinnebusch J."/>
        </authorList>
    </citation>
    <scope>NUCLEOTIDE SEQUENCE</scope>
</reference>
<dbReference type="GO" id="GO:0070006">
    <property type="term" value="F:metalloaminopeptidase activity"/>
    <property type="evidence" value="ECO:0007669"/>
    <property type="project" value="UniProtKB-UniRule"/>
</dbReference>
<dbReference type="InterPro" id="IPR001714">
    <property type="entry name" value="Pept_M24_MAP"/>
</dbReference>
<evidence type="ECO:0000256" key="5">
    <source>
        <dbReference type="HAMAP-Rule" id="MF_03174"/>
    </source>
</evidence>
<dbReference type="CDD" id="cd01086">
    <property type="entry name" value="MetAP1"/>
    <property type="match status" value="1"/>
</dbReference>
<dbReference type="NCBIfam" id="TIGR00500">
    <property type="entry name" value="met_pdase_I"/>
    <property type="match status" value="1"/>
</dbReference>
<dbReference type="EMBL" id="GIIL01001848">
    <property type="protein sequence ID" value="NOV45574.1"/>
    <property type="molecule type" value="Transcribed_RNA"/>
</dbReference>
<keyword evidence="4 5" id="KW-0378">Hydrolase</keyword>
<evidence type="ECO:0000256" key="3">
    <source>
        <dbReference type="ARBA" id="ARBA00022723"/>
    </source>
</evidence>
<keyword evidence="1 5" id="KW-0031">Aminopeptidase</keyword>
<dbReference type="GO" id="GO:0006508">
    <property type="term" value="P:proteolysis"/>
    <property type="evidence" value="ECO:0007669"/>
    <property type="project" value="UniProtKB-KW"/>
</dbReference>
<evidence type="ECO:0000256" key="4">
    <source>
        <dbReference type="ARBA" id="ARBA00022801"/>
    </source>
</evidence>
<evidence type="ECO:0000256" key="6">
    <source>
        <dbReference type="RuleBase" id="RU003653"/>
    </source>
</evidence>
<accession>A0A6M2DI57</accession>
<feature type="binding site" evidence="5">
    <location>
        <position position="247"/>
    </location>
    <ligand>
        <name>a divalent metal cation</name>
        <dbReference type="ChEBI" id="CHEBI:60240"/>
        <label>2</label>
        <note>catalytic</note>
    </ligand>
</feature>
<dbReference type="Gene3D" id="3.90.230.10">
    <property type="entry name" value="Creatinase/methionine aminopeptidase superfamily"/>
    <property type="match status" value="1"/>
</dbReference>
<keyword evidence="2 5" id="KW-0645">Protease</keyword>
<name>A0A6M2DI57_XENCH</name>
<dbReference type="EC" id="3.4.11.18" evidence="6"/>
<protein>
    <recommendedName>
        <fullName evidence="6">Methionine aminopeptidase</fullName>
        <ecNumber evidence="6">3.4.11.18</ecNumber>
    </recommendedName>
</protein>
<feature type="binding site" evidence="5">
    <location>
        <position position="279"/>
    </location>
    <ligand>
        <name>a divalent metal cation</name>
        <dbReference type="ChEBI" id="CHEBI:60240"/>
        <label>2</label>
        <note>catalytic</note>
    </ligand>
</feature>
<evidence type="ECO:0000256" key="1">
    <source>
        <dbReference type="ARBA" id="ARBA00022438"/>
    </source>
</evidence>
<comment type="similarity">
    <text evidence="5">Belongs to the peptidase M24A family. Methionine aminopeptidase type 1 subfamily.</text>
</comment>
<dbReference type="Pfam" id="PF00557">
    <property type="entry name" value="Peptidase_M24"/>
    <property type="match status" value="1"/>
</dbReference>
<dbReference type="InterPro" id="IPR000994">
    <property type="entry name" value="Pept_M24"/>
</dbReference>
<feature type="binding site" evidence="5">
    <location>
        <position position="311"/>
    </location>
    <ligand>
        <name>a divalent metal cation</name>
        <dbReference type="ChEBI" id="CHEBI:60240"/>
        <label>1</label>
    </ligand>
</feature>
<dbReference type="PANTHER" id="PTHR43330:SF8">
    <property type="entry name" value="METHIONINE AMINOPEPTIDASE 1D, MITOCHONDRIAL"/>
    <property type="match status" value="1"/>
</dbReference>
<dbReference type="InterPro" id="IPR036005">
    <property type="entry name" value="Creatinase/aminopeptidase-like"/>
</dbReference>
<proteinExistence type="inferred from homology"/>
<feature type="binding site" evidence="5">
    <location>
        <position position="156"/>
    </location>
    <ligand>
        <name>substrate</name>
    </ligand>
</feature>
<feature type="binding site" evidence="5">
    <location>
        <position position="184"/>
    </location>
    <ligand>
        <name>a divalent metal cation</name>
        <dbReference type="ChEBI" id="CHEBI:60240"/>
        <label>2</label>
        <note>catalytic</note>
    </ligand>
</feature>
<dbReference type="SUPFAM" id="SSF55920">
    <property type="entry name" value="Creatinase/aminopeptidase"/>
    <property type="match status" value="1"/>
</dbReference>
<feature type="binding site" evidence="5">
    <location>
        <position position="173"/>
    </location>
    <ligand>
        <name>a divalent metal cation</name>
        <dbReference type="ChEBI" id="CHEBI:60240"/>
        <label>1</label>
    </ligand>
</feature>
<dbReference type="InterPro" id="IPR002467">
    <property type="entry name" value="Pept_M24A_MAP1"/>
</dbReference>
<evidence type="ECO:0000259" key="7">
    <source>
        <dbReference type="Pfam" id="PF00557"/>
    </source>
</evidence>
<dbReference type="GO" id="GO:0004239">
    <property type="term" value="F:initiator methionyl aminopeptidase activity"/>
    <property type="evidence" value="ECO:0007669"/>
    <property type="project" value="UniProtKB-UniRule"/>
</dbReference>
<dbReference type="PRINTS" id="PR00599">
    <property type="entry name" value="MAPEPTIDASE"/>
</dbReference>
<organism evidence="8">
    <name type="scientific">Xenopsylla cheopis</name>
    <name type="common">Oriental rat flea</name>
    <name type="synonym">Pulex cheopis</name>
    <dbReference type="NCBI Taxonomy" id="163159"/>
    <lineage>
        <taxon>Eukaryota</taxon>
        <taxon>Metazoa</taxon>
        <taxon>Ecdysozoa</taxon>
        <taxon>Arthropoda</taxon>
        <taxon>Hexapoda</taxon>
        <taxon>Insecta</taxon>
        <taxon>Pterygota</taxon>
        <taxon>Neoptera</taxon>
        <taxon>Endopterygota</taxon>
        <taxon>Siphonaptera</taxon>
        <taxon>Pulicidae</taxon>
        <taxon>Xenopsyllinae</taxon>
        <taxon>Xenopsylla</taxon>
    </lineage>
</organism>
<sequence>MFLSSYIINQSHIAKSVSLYVYKNYSIASILTRVLKKTRKDTGFFDIVRPGNVSDIREVPDYIIKPEYVFSGKHIPGPSKPEIKSADQIASMRDSCKLAKMILNVIGENIEVGKTTDYLDSIAHDLCLSNGAYPSPLLYMNFPKSICTSVNNVACHGIPDDRPLKNGDIVNVDVTVFLNGFHGDCSETFLVGDVDESGKYLVASTKKCLNEAISICGPGVRFNKIGQVIENFCKAHNLTVCPSFLGHGIGQYFHGAPDIYHCSNSYGGTMQAGMTFTIEPVLSLGSSSYIEILDDGWTAITEDNSRTAQEEHTILITDKGYDILTL</sequence>
<comment type="function">
    <text evidence="6">Cotranslationally removes the N-terminal methionine from nascent proteins. The N-terminal methionine is often cleaved when the second residue in the primary sequence is small and uncharged (Met-Ala-, Cys, Gly, Pro, Ser, Thr, or Val).</text>
</comment>
<evidence type="ECO:0000256" key="2">
    <source>
        <dbReference type="ARBA" id="ARBA00022670"/>
    </source>
</evidence>
<feature type="domain" description="Peptidase M24" evidence="7">
    <location>
        <begin position="91"/>
        <end position="318"/>
    </location>
</feature>